<feature type="non-terminal residue" evidence="1">
    <location>
        <position position="67"/>
    </location>
</feature>
<gene>
    <name evidence="1" type="ORF">TorRG33x02_295180</name>
</gene>
<organism evidence="1 2">
    <name type="scientific">Trema orientale</name>
    <name type="common">Charcoal tree</name>
    <name type="synonym">Celtis orientalis</name>
    <dbReference type="NCBI Taxonomy" id="63057"/>
    <lineage>
        <taxon>Eukaryota</taxon>
        <taxon>Viridiplantae</taxon>
        <taxon>Streptophyta</taxon>
        <taxon>Embryophyta</taxon>
        <taxon>Tracheophyta</taxon>
        <taxon>Spermatophyta</taxon>
        <taxon>Magnoliopsida</taxon>
        <taxon>eudicotyledons</taxon>
        <taxon>Gunneridae</taxon>
        <taxon>Pentapetalae</taxon>
        <taxon>rosids</taxon>
        <taxon>fabids</taxon>
        <taxon>Rosales</taxon>
        <taxon>Cannabaceae</taxon>
        <taxon>Trema</taxon>
    </lineage>
</organism>
<comment type="caution">
    <text evidence="1">The sequence shown here is derived from an EMBL/GenBank/DDBJ whole genome shotgun (WGS) entry which is preliminary data.</text>
</comment>
<proteinExistence type="predicted"/>
<dbReference type="Proteomes" id="UP000237000">
    <property type="component" value="Unassembled WGS sequence"/>
</dbReference>
<sequence length="67" mass="7653">MEVSSPKYISNPSVYCRGPPHTAIRVFPKEPYCPRKDHSVPEGTRVSPKEPYHIFGRWPATPYSPIL</sequence>
<reference evidence="2" key="1">
    <citation type="submission" date="2016-06" db="EMBL/GenBank/DDBJ databases">
        <title>Parallel loss of symbiosis genes in relatives of nitrogen-fixing non-legume Parasponia.</title>
        <authorList>
            <person name="Van Velzen R."/>
            <person name="Holmer R."/>
            <person name="Bu F."/>
            <person name="Rutten L."/>
            <person name="Van Zeijl A."/>
            <person name="Liu W."/>
            <person name="Santuari L."/>
            <person name="Cao Q."/>
            <person name="Sharma T."/>
            <person name="Shen D."/>
            <person name="Roswanjaya Y."/>
            <person name="Wardhani T."/>
            <person name="Kalhor M.S."/>
            <person name="Jansen J."/>
            <person name="Van den Hoogen J."/>
            <person name="Gungor B."/>
            <person name="Hartog M."/>
            <person name="Hontelez J."/>
            <person name="Verver J."/>
            <person name="Yang W.-C."/>
            <person name="Schijlen E."/>
            <person name="Repin R."/>
            <person name="Schilthuizen M."/>
            <person name="Schranz E."/>
            <person name="Heidstra R."/>
            <person name="Miyata K."/>
            <person name="Fedorova E."/>
            <person name="Kohlen W."/>
            <person name="Bisseling T."/>
            <person name="Smit S."/>
            <person name="Geurts R."/>
        </authorList>
    </citation>
    <scope>NUCLEOTIDE SEQUENCE [LARGE SCALE GENOMIC DNA]</scope>
    <source>
        <strain evidence="2">cv. RG33-2</strain>
    </source>
</reference>
<dbReference type="InParanoid" id="A0A2P5C727"/>
<dbReference type="OrthoDB" id="10443292at2759"/>
<evidence type="ECO:0000313" key="2">
    <source>
        <dbReference type="Proteomes" id="UP000237000"/>
    </source>
</evidence>
<dbReference type="EMBL" id="JXTC01000404">
    <property type="protein sequence ID" value="PON56837.1"/>
    <property type="molecule type" value="Genomic_DNA"/>
</dbReference>
<accession>A0A2P5C727</accession>
<keyword evidence="2" id="KW-1185">Reference proteome</keyword>
<dbReference type="AlphaFoldDB" id="A0A2P5C727"/>
<protein>
    <submittedName>
        <fullName evidence="1">Uncharacterized protein</fullName>
    </submittedName>
</protein>
<name>A0A2P5C727_TREOI</name>
<evidence type="ECO:0000313" key="1">
    <source>
        <dbReference type="EMBL" id="PON56837.1"/>
    </source>
</evidence>